<evidence type="ECO:0000313" key="1">
    <source>
        <dbReference type="EMBL" id="BDW86462.1"/>
    </source>
</evidence>
<sequence length="72" mass="7683">MIHDVIKPNQRRGAAQALAPAWDALCCLPATHPWFWLVRSGPFDTAPAIGLVLLNAVSVLLDALGPGAFRHG</sequence>
<protein>
    <submittedName>
        <fullName evidence="1">Uncharacterized protein</fullName>
    </submittedName>
</protein>
<dbReference type="Proteomes" id="UP001337723">
    <property type="component" value="Chromosome"/>
</dbReference>
<keyword evidence="2" id="KW-1185">Reference proteome</keyword>
<organism evidence="1 2">
    <name type="scientific">Roseicyclus marinus</name>
    <dbReference type="NCBI Taxonomy" id="2161673"/>
    <lineage>
        <taxon>Bacteria</taxon>
        <taxon>Pseudomonadati</taxon>
        <taxon>Pseudomonadota</taxon>
        <taxon>Alphaproteobacteria</taxon>
        <taxon>Rhodobacterales</taxon>
        <taxon>Roseobacteraceae</taxon>
        <taxon>Roseicyclus</taxon>
    </lineage>
</organism>
<proteinExistence type="predicted"/>
<reference evidence="1 2" key="1">
    <citation type="submission" date="2023-01" db="EMBL/GenBank/DDBJ databases">
        <title>Complete genome sequence of Roseicyclus marinus strain Dej080120_10.</title>
        <authorList>
            <person name="Ueki S."/>
            <person name="Maruyama F."/>
        </authorList>
    </citation>
    <scope>NUCLEOTIDE SEQUENCE [LARGE SCALE GENOMIC DNA]</scope>
    <source>
        <strain evidence="1 2">Dej080120_10</strain>
    </source>
</reference>
<dbReference type="KEGG" id="rmai:MACH21_26390"/>
<dbReference type="AlphaFoldDB" id="A0AA48H6K9"/>
<gene>
    <name evidence="1" type="ORF">MACH21_26390</name>
</gene>
<evidence type="ECO:0000313" key="2">
    <source>
        <dbReference type="Proteomes" id="UP001337723"/>
    </source>
</evidence>
<accession>A0AA48H6K9</accession>
<name>A0AA48H6K9_9RHOB</name>
<dbReference type="EMBL" id="AP027266">
    <property type="protein sequence ID" value="BDW86462.1"/>
    <property type="molecule type" value="Genomic_DNA"/>
</dbReference>